<name>R7WPE6_9NOCA</name>
<dbReference type="PATRIC" id="fig|1273125.3.peg.1393"/>
<keyword evidence="1" id="KW-0812">Transmembrane</keyword>
<dbReference type="AlphaFoldDB" id="R7WPE6"/>
<keyword evidence="1" id="KW-1133">Transmembrane helix</keyword>
<evidence type="ECO:0000256" key="1">
    <source>
        <dbReference type="SAM" id="Phobius"/>
    </source>
</evidence>
<reference evidence="2 3" key="1">
    <citation type="journal article" date="2013" name="Genome Announc.">
        <title>Draft Genome Sequence of Rhodococcus rhodnii Strain LMG5362, a Symbiont of Rhodnius prolixus (Hemiptera, Reduviidae, Triatominae), the Principle Vector of Trypanosoma cruzi.</title>
        <authorList>
            <person name="Pachebat J.A."/>
            <person name="van Keulen G."/>
            <person name="Whitten M.M."/>
            <person name="Girdwood S."/>
            <person name="Del Sol R."/>
            <person name="Dyson P.J."/>
            <person name="Facey P.D."/>
        </authorList>
    </citation>
    <scope>NUCLEOTIDE SEQUENCE [LARGE SCALE GENOMIC DNA]</scope>
    <source>
        <strain evidence="2 3">LMG 5362</strain>
    </source>
</reference>
<accession>R7WPE6</accession>
<feature type="transmembrane region" description="Helical" evidence="1">
    <location>
        <begin position="61"/>
        <end position="82"/>
    </location>
</feature>
<dbReference type="eggNOG" id="ENOG502ZGUE">
    <property type="taxonomic scope" value="Bacteria"/>
</dbReference>
<gene>
    <name evidence="2" type="ORF">Rrhod_1440</name>
</gene>
<evidence type="ECO:0008006" key="4">
    <source>
        <dbReference type="Google" id="ProtNLM"/>
    </source>
</evidence>
<dbReference type="EMBL" id="APMY01000051">
    <property type="protein sequence ID" value="EOM77192.1"/>
    <property type="molecule type" value="Genomic_DNA"/>
</dbReference>
<feature type="transmembrane region" description="Helical" evidence="1">
    <location>
        <begin position="21"/>
        <end position="41"/>
    </location>
</feature>
<comment type="caution">
    <text evidence="2">The sequence shown here is derived from an EMBL/GenBank/DDBJ whole genome shotgun (WGS) entry which is preliminary data.</text>
</comment>
<organism evidence="2 3">
    <name type="scientific">Rhodococcus rhodnii LMG 5362</name>
    <dbReference type="NCBI Taxonomy" id="1273125"/>
    <lineage>
        <taxon>Bacteria</taxon>
        <taxon>Bacillati</taxon>
        <taxon>Actinomycetota</taxon>
        <taxon>Actinomycetes</taxon>
        <taxon>Mycobacteriales</taxon>
        <taxon>Nocardiaceae</taxon>
        <taxon>Rhodococcus</taxon>
    </lineage>
</organism>
<evidence type="ECO:0000313" key="3">
    <source>
        <dbReference type="Proteomes" id="UP000013525"/>
    </source>
</evidence>
<feature type="transmembrane region" description="Helical" evidence="1">
    <location>
        <begin position="118"/>
        <end position="135"/>
    </location>
</feature>
<evidence type="ECO:0000313" key="2">
    <source>
        <dbReference type="EMBL" id="EOM77192.1"/>
    </source>
</evidence>
<dbReference type="RefSeq" id="WP_010837504.1">
    <property type="nucleotide sequence ID" value="NZ_APMY01000051.1"/>
</dbReference>
<feature type="transmembrane region" description="Helical" evidence="1">
    <location>
        <begin position="94"/>
        <end position="112"/>
    </location>
</feature>
<dbReference type="Proteomes" id="UP000013525">
    <property type="component" value="Unassembled WGS sequence"/>
</dbReference>
<keyword evidence="3" id="KW-1185">Reference proteome</keyword>
<sequence>MSSPRSSVPPRPRIVDAAYAVWLLSTLVLVVQGLVGATTSGETLRDQLVAGGVDDPGAFTVAVRIAGVVAVVVGLVIGALAGPVRAGHRGFRPVAVGISVVYAAAAFVAVAVGFATVIWLLAPILLLVAVALATMPPARRWYREAEAGAGTTTESP</sequence>
<keyword evidence="1" id="KW-0472">Membrane</keyword>
<proteinExistence type="predicted"/>
<protein>
    <recommendedName>
        <fullName evidence="4">Integral membrane protein</fullName>
    </recommendedName>
</protein>